<dbReference type="Pfam" id="PF00650">
    <property type="entry name" value="CRAL_TRIO"/>
    <property type="match status" value="1"/>
</dbReference>
<protein>
    <recommendedName>
        <fullName evidence="1">CRAL-TRIO domain-containing protein</fullName>
    </recommendedName>
</protein>
<dbReference type="CDD" id="cd00170">
    <property type="entry name" value="SEC14"/>
    <property type="match status" value="1"/>
</dbReference>
<dbReference type="EMBL" id="CAJFCW020000002">
    <property type="protein sequence ID" value="CAG9090635.1"/>
    <property type="molecule type" value="Genomic_DNA"/>
</dbReference>
<dbReference type="SMART" id="SM00516">
    <property type="entry name" value="SEC14"/>
    <property type="match status" value="1"/>
</dbReference>
<dbReference type="InterPro" id="IPR053302">
    <property type="entry name" value="CRAL-TRIO_domain"/>
</dbReference>
<dbReference type="PROSITE" id="PS50191">
    <property type="entry name" value="CRAL_TRIO"/>
    <property type="match status" value="1"/>
</dbReference>
<dbReference type="Proteomes" id="UP000783686">
    <property type="component" value="Unassembled WGS sequence"/>
</dbReference>
<dbReference type="Gene3D" id="3.40.525.10">
    <property type="entry name" value="CRAL-TRIO lipid binding domain"/>
    <property type="match status" value="1"/>
</dbReference>
<feature type="domain" description="CRAL-TRIO" evidence="1">
    <location>
        <begin position="87"/>
        <end position="264"/>
    </location>
</feature>
<dbReference type="Gene3D" id="2.60.120.680">
    <property type="entry name" value="GOLD domain"/>
    <property type="match status" value="1"/>
</dbReference>
<dbReference type="PANTHER" id="PTHR47159">
    <property type="entry name" value="PROTEIN CBG07705-RELATED"/>
    <property type="match status" value="1"/>
</dbReference>
<proteinExistence type="predicted"/>
<dbReference type="AlphaFoldDB" id="A0A811K2C7"/>
<keyword evidence="3" id="KW-1185">Reference proteome</keyword>
<organism evidence="2 3">
    <name type="scientific">Bursaphelenchus okinawaensis</name>
    <dbReference type="NCBI Taxonomy" id="465554"/>
    <lineage>
        <taxon>Eukaryota</taxon>
        <taxon>Metazoa</taxon>
        <taxon>Ecdysozoa</taxon>
        <taxon>Nematoda</taxon>
        <taxon>Chromadorea</taxon>
        <taxon>Rhabditida</taxon>
        <taxon>Tylenchina</taxon>
        <taxon>Tylenchomorpha</taxon>
        <taxon>Aphelenchoidea</taxon>
        <taxon>Aphelenchoididae</taxon>
        <taxon>Bursaphelenchus</taxon>
    </lineage>
</organism>
<dbReference type="OrthoDB" id="1434354at2759"/>
<dbReference type="SUPFAM" id="SSF52087">
    <property type="entry name" value="CRAL/TRIO domain"/>
    <property type="match status" value="1"/>
</dbReference>
<evidence type="ECO:0000313" key="2">
    <source>
        <dbReference type="EMBL" id="CAD5210071.1"/>
    </source>
</evidence>
<sequence>MLSADVANTFTQQELDWLHKFTVQTGLTIKGNRAGYVNEYNVLRWCHAYPDDFDVAVKKFQRHLNIRKLLFLDIIKDDDMSIVDCVIDELAEHYAPMHYIGNAGADDLRPVFLEQNGQFDIQSMMAQIRISAFMMSRFRLMERILHRVRDAEERTGELSSAILLWDLKGLVFHTNLIQFLTGPFRIMWGTLMEQYPYMFSKFILINAPSFMNVIYNACSGFIPAEYRKKIHVLNTSPDDYSELHKHIAISHLPKEYQGHVDVLLPSPKKCEVAPIPHPEVLLSEVSIPAGGVKIETFYLTQAQQLEFFMKHTKEFTMNIFFHPSKKSISDHKSEVDEMLEVFAGCERPPLAALDSWPWKIPYTGFYHIIYGNEKAWFMSVSLEYQIFEVHQNGNKVKVNPIKA</sequence>
<dbReference type="InterPro" id="IPR036865">
    <property type="entry name" value="CRAL-TRIO_dom_sf"/>
</dbReference>
<evidence type="ECO:0000313" key="3">
    <source>
        <dbReference type="Proteomes" id="UP000614601"/>
    </source>
</evidence>
<evidence type="ECO:0000259" key="1">
    <source>
        <dbReference type="PROSITE" id="PS50191"/>
    </source>
</evidence>
<name>A0A811K2C7_9BILA</name>
<dbReference type="PANTHER" id="PTHR47159:SF2">
    <property type="entry name" value="CRAL-TRIO DOMAIN-CONTAINING PROTEIN"/>
    <property type="match status" value="1"/>
</dbReference>
<reference evidence="2" key="1">
    <citation type="submission" date="2020-09" db="EMBL/GenBank/DDBJ databases">
        <authorList>
            <person name="Kikuchi T."/>
        </authorList>
    </citation>
    <scope>NUCLEOTIDE SEQUENCE</scope>
    <source>
        <strain evidence="2">SH1</strain>
    </source>
</reference>
<dbReference type="EMBL" id="CAJFDH010000002">
    <property type="protein sequence ID" value="CAD5210071.1"/>
    <property type="molecule type" value="Genomic_DNA"/>
</dbReference>
<dbReference type="InterPro" id="IPR001251">
    <property type="entry name" value="CRAL-TRIO_dom"/>
</dbReference>
<dbReference type="Pfam" id="PF25883">
    <property type="entry name" value="F28H7_8_C"/>
    <property type="match status" value="1"/>
</dbReference>
<dbReference type="InterPro" id="IPR058960">
    <property type="entry name" value="Ctg-1-like_C"/>
</dbReference>
<dbReference type="Proteomes" id="UP000614601">
    <property type="component" value="Unassembled WGS sequence"/>
</dbReference>
<comment type="caution">
    <text evidence="2">The sequence shown here is derived from an EMBL/GenBank/DDBJ whole genome shotgun (WGS) entry which is preliminary data.</text>
</comment>
<accession>A0A811K2C7</accession>
<gene>
    <name evidence="2" type="ORF">BOKJ2_LOCUS3004</name>
</gene>